<accession>A0A290QJF2</accession>
<dbReference type="PANTHER" id="PTHR30348">
    <property type="entry name" value="UNCHARACTERIZED PROTEIN YECE"/>
    <property type="match status" value="1"/>
</dbReference>
<proteinExistence type="predicted"/>
<evidence type="ECO:0000313" key="2">
    <source>
        <dbReference type="Proteomes" id="UP000217265"/>
    </source>
</evidence>
<protein>
    <recommendedName>
        <fullName evidence="3">DUF72 domain-containing protein</fullName>
    </recommendedName>
</protein>
<dbReference type="Proteomes" id="UP000217265">
    <property type="component" value="Chromosome"/>
</dbReference>
<organism evidence="1 2">
    <name type="scientific">Nibricoccus aquaticus</name>
    <dbReference type="NCBI Taxonomy" id="2576891"/>
    <lineage>
        <taxon>Bacteria</taxon>
        <taxon>Pseudomonadati</taxon>
        <taxon>Verrucomicrobiota</taxon>
        <taxon>Opitutia</taxon>
        <taxon>Opitutales</taxon>
        <taxon>Opitutaceae</taxon>
        <taxon>Nibricoccus</taxon>
    </lineage>
</organism>
<dbReference type="OrthoDB" id="9780310at2"/>
<dbReference type="EMBL" id="CP023344">
    <property type="protein sequence ID" value="ATC65468.1"/>
    <property type="molecule type" value="Genomic_DNA"/>
</dbReference>
<evidence type="ECO:0000313" key="1">
    <source>
        <dbReference type="EMBL" id="ATC65468.1"/>
    </source>
</evidence>
<dbReference type="Gene3D" id="3.20.20.410">
    <property type="entry name" value="Protein of unknown function UPF0759"/>
    <property type="match status" value="1"/>
</dbReference>
<dbReference type="Pfam" id="PF01904">
    <property type="entry name" value="DUF72"/>
    <property type="match status" value="1"/>
</dbReference>
<dbReference type="InterPro" id="IPR036520">
    <property type="entry name" value="UPF0759_sf"/>
</dbReference>
<sequence>MQPSRYGPRMAIHIGCGSWRDDEYVGVLYPKKLPEKRRLAFYTKWFDRVELNATYHALPKREHVQAWEAQTPAGFFFDVKLPRGFSDDPSAAAQSGLCERMHEMIGPFVEAKKFGVFLLTLSPSFTTKKHSLEELDEVVEKLRPHRIAVEFRNREWVDGKRLAEALEYFRSRQLVWVALDLPRIDSPKLLPAIDEVTHPDVAYMRLHGRNPDYLLGENAKDKHRYAYTERDLKEIAARIQKLATKAKDVHVSVNNHAEDFAPKAAIALRRILGQPVLPGIPEIPDGGDQGSLF</sequence>
<dbReference type="InterPro" id="IPR002763">
    <property type="entry name" value="DUF72"/>
</dbReference>
<reference evidence="1 2" key="1">
    <citation type="submission" date="2017-09" db="EMBL/GenBank/DDBJ databases">
        <title>Complete genome sequence of Verrucomicrobial strain HZ-65, isolated from freshwater.</title>
        <authorList>
            <person name="Choi A."/>
        </authorList>
    </citation>
    <scope>NUCLEOTIDE SEQUENCE [LARGE SCALE GENOMIC DNA]</scope>
    <source>
        <strain evidence="1 2">HZ-65</strain>
    </source>
</reference>
<evidence type="ECO:0008006" key="3">
    <source>
        <dbReference type="Google" id="ProtNLM"/>
    </source>
</evidence>
<gene>
    <name evidence="1" type="ORF">CMV30_16795</name>
</gene>
<dbReference type="AlphaFoldDB" id="A0A290QJF2"/>
<dbReference type="SUPFAM" id="SSF117396">
    <property type="entry name" value="TM1631-like"/>
    <property type="match status" value="1"/>
</dbReference>
<dbReference type="KEGG" id="vbh:CMV30_16795"/>
<keyword evidence="2" id="KW-1185">Reference proteome</keyword>
<dbReference type="PANTHER" id="PTHR30348:SF4">
    <property type="entry name" value="DUF72 DOMAIN-CONTAINING PROTEIN"/>
    <property type="match status" value="1"/>
</dbReference>
<name>A0A290QJF2_9BACT</name>